<feature type="compositionally biased region" description="Basic and acidic residues" evidence="1">
    <location>
        <begin position="358"/>
        <end position="388"/>
    </location>
</feature>
<keyword evidence="2" id="KW-0732">Signal</keyword>
<name>A0A086QSQ2_TOXGO</name>
<evidence type="ECO:0000259" key="3">
    <source>
        <dbReference type="Pfam" id="PF03462"/>
    </source>
</evidence>
<dbReference type="Proteomes" id="UP000028821">
    <property type="component" value="Unassembled WGS sequence"/>
</dbReference>
<organism evidence="4 5">
    <name type="scientific">Toxoplasma gondii MAS</name>
    <dbReference type="NCBI Taxonomy" id="943118"/>
    <lineage>
        <taxon>Eukaryota</taxon>
        <taxon>Sar</taxon>
        <taxon>Alveolata</taxon>
        <taxon>Apicomplexa</taxon>
        <taxon>Conoidasida</taxon>
        <taxon>Coccidia</taxon>
        <taxon>Eucoccidiorida</taxon>
        <taxon>Eimeriorina</taxon>
        <taxon>Sarcocystidae</taxon>
        <taxon>Toxoplasma</taxon>
    </lineage>
</organism>
<dbReference type="SUPFAM" id="SSF75620">
    <property type="entry name" value="Release factor"/>
    <property type="match status" value="1"/>
</dbReference>
<feature type="region of interest" description="Disordered" evidence="1">
    <location>
        <begin position="218"/>
        <end position="254"/>
    </location>
</feature>
<feature type="compositionally biased region" description="Basic and acidic residues" evidence="1">
    <location>
        <begin position="232"/>
        <end position="254"/>
    </location>
</feature>
<feature type="domain" description="Peptide chain release factor" evidence="3">
    <location>
        <begin position="530"/>
        <end position="567"/>
    </location>
</feature>
<dbReference type="InterPro" id="IPR045853">
    <property type="entry name" value="Pep_chain_release_fac_I_sf"/>
</dbReference>
<feature type="chain" id="PRO_5001814674" evidence="2">
    <location>
        <begin position="31"/>
        <end position="614"/>
    </location>
</feature>
<dbReference type="AlphaFoldDB" id="A0A086QSQ2"/>
<sequence length="614" mass="67805">MGRLSLSSFCLLRTACFFASVLSFASVVDAASISSLHPNRHTFAFRSAPFSSFAPSSLFSSSRRPFPDPPVSSPALLSAFLSPAPSSRFPTWSGAERRSGCDFVSCRSPHRLFRPRSRWRSTSSPSPSLSSCLSESLASSLGSSVSSVSALSSPRCSSLSLGLRFSPSPRSRHFASPFFSAPQSTVPLSPFFPLAFLSCKNSRPSSLSSFSFVSEARQRRRQTSRAASPPEKTGEHREERQERKERRANAQREGLRSTWGRDDFFLLPSLRELRAAASALLAASAGVEEGTLGQAERPETSGAASFWTPQSRRGSPTELPKKVISLCHQLRSWEAANEHLAHLDAELGALEASRARRKDISREDANGGEGVRDGELAGRTDKGDREKEQQEEEELSLLLQHEREATQERLREVEASIEVKIQTQRDLRLTAGIEQRPFFHSRLSSCVPLNEGTSNALTPCVRRVAPCLALSMFAFSSGDSCGSFPRKTRDGENLTARREAQVFADADARFLVHFRVFPAVGCFLCRAAQKTALLPEKESRNENVAIVEIRPAAGGEEAQLWATDLAEVRNMGRKKKTHLHNQEIFFSSFKHAWRHPISSTKLRLHLATHVALYT</sequence>
<comment type="caution">
    <text evidence="4">The sequence shown here is derived from an EMBL/GenBank/DDBJ whole genome shotgun (WGS) entry which is preliminary data.</text>
</comment>
<accession>A0A086QSQ2</accession>
<evidence type="ECO:0000256" key="2">
    <source>
        <dbReference type="SAM" id="SignalP"/>
    </source>
</evidence>
<dbReference type="GO" id="GO:0006415">
    <property type="term" value="P:translational termination"/>
    <property type="evidence" value="ECO:0007669"/>
    <property type="project" value="InterPro"/>
</dbReference>
<dbReference type="VEuPathDB" id="ToxoDB:TGMAS_207630A"/>
<keyword evidence="4" id="KW-0378">Hydrolase</keyword>
<dbReference type="Pfam" id="PF03462">
    <property type="entry name" value="PCRF"/>
    <property type="match status" value="1"/>
</dbReference>
<dbReference type="GO" id="GO:0016787">
    <property type="term" value="F:hydrolase activity"/>
    <property type="evidence" value="ECO:0007669"/>
    <property type="project" value="UniProtKB-KW"/>
</dbReference>
<reference evidence="4 5" key="1">
    <citation type="submission" date="2014-04" db="EMBL/GenBank/DDBJ databases">
        <authorList>
            <person name="Sibley D."/>
            <person name="Venepally P."/>
            <person name="Karamycheva S."/>
            <person name="Hadjithomas M."/>
            <person name="Khan A."/>
            <person name="Brunk B."/>
            <person name="Roos D."/>
            <person name="Caler E."/>
            <person name="Lorenzi H."/>
        </authorList>
    </citation>
    <scope>NUCLEOTIDE SEQUENCE [LARGE SCALE GENOMIC DNA]</scope>
    <source>
        <strain evidence="4 5">MAS</strain>
    </source>
</reference>
<evidence type="ECO:0000256" key="1">
    <source>
        <dbReference type="SAM" id="MobiDB-lite"/>
    </source>
</evidence>
<feature type="region of interest" description="Disordered" evidence="1">
    <location>
        <begin position="290"/>
        <end position="318"/>
    </location>
</feature>
<feature type="signal peptide" evidence="2">
    <location>
        <begin position="1"/>
        <end position="30"/>
    </location>
</feature>
<gene>
    <name evidence="4" type="ORF">TGMAS_207630A</name>
</gene>
<evidence type="ECO:0000313" key="4">
    <source>
        <dbReference type="EMBL" id="KFH15634.1"/>
    </source>
</evidence>
<evidence type="ECO:0000313" key="5">
    <source>
        <dbReference type="Proteomes" id="UP000028821"/>
    </source>
</evidence>
<protein>
    <submittedName>
        <fullName evidence="4">Peptidyl-tRNA hydrolase domain-containing protein</fullName>
    </submittedName>
</protein>
<dbReference type="EMBL" id="AEXC02000828">
    <property type="protein sequence ID" value="KFH15634.1"/>
    <property type="molecule type" value="Genomic_DNA"/>
</dbReference>
<proteinExistence type="predicted"/>
<feature type="region of interest" description="Disordered" evidence="1">
    <location>
        <begin position="354"/>
        <end position="394"/>
    </location>
</feature>
<dbReference type="InterPro" id="IPR005139">
    <property type="entry name" value="PCRF"/>
</dbReference>